<feature type="compositionally biased region" description="Low complexity" evidence="9">
    <location>
        <begin position="750"/>
        <end position="762"/>
    </location>
</feature>
<dbReference type="Gene3D" id="1.10.3810.10">
    <property type="entry name" value="Biosynthetic peptidoglycan transglycosylase-like"/>
    <property type="match status" value="1"/>
</dbReference>
<keyword evidence="3" id="KW-0328">Glycosyltransferase</keyword>
<keyword evidence="4" id="KW-0808">Transferase</keyword>
<reference evidence="13 14" key="1">
    <citation type="journal article" date="2019" name="Int. J. Syst. Evol. Microbiol.">
        <title>The Global Catalogue of Microorganisms (GCM) 10K type strain sequencing project: providing services to taxonomists for standard genome sequencing and annotation.</title>
        <authorList>
            <consortium name="The Broad Institute Genomics Platform"/>
            <consortium name="The Broad Institute Genome Sequencing Center for Infectious Disease"/>
            <person name="Wu L."/>
            <person name="Ma J."/>
        </authorList>
    </citation>
    <scope>NUCLEOTIDE SEQUENCE [LARGE SCALE GENOMIC DNA]</scope>
    <source>
        <strain evidence="13 14">JCM 6307</strain>
    </source>
</reference>
<dbReference type="Pfam" id="PF00912">
    <property type="entry name" value="Transgly"/>
    <property type="match status" value="1"/>
</dbReference>
<feature type="compositionally biased region" description="Gly residues" evidence="9">
    <location>
        <begin position="789"/>
        <end position="800"/>
    </location>
</feature>
<feature type="compositionally biased region" description="Low complexity" evidence="9">
    <location>
        <begin position="801"/>
        <end position="824"/>
    </location>
</feature>
<keyword evidence="14" id="KW-1185">Reference proteome</keyword>
<comment type="catalytic activity">
    <reaction evidence="8">
        <text>[GlcNAc-(1-&gt;4)-Mur2Ac(oyl-L-Ala-gamma-D-Glu-L-Lys-D-Ala-D-Ala)](n)-di-trans,octa-cis-undecaprenyl diphosphate + beta-D-GlcNAc-(1-&gt;4)-Mur2Ac(oyl-L-Ala-gamma-D-Glu-L-Lys-D-Ala-D-Ala)-di-trans,octa-cis-undecaprenyl diphosphate = [GlcNAc-(1-&gt;4)-Mur2Ac(oyl-L-Ala-gamma-D-Glu-L-Lys-D-Ala-D-Ala)](n+1)-di-trans,octa-cis-undecaprenyl diphosphate + di-trans,octa-cis-undecaprenyl diphosphate + H(+)</text>
        <dbReference type="Rhea" id="RHEA:23708"/>
        <dbReference type="Rhea" id="RHEA-COMP:9602"/>
        <dbReference type="Rhea" id="RHEA-COMP:9603"/>
        <dbReference type="ChEBI" id="CHEBI:15378"/>
        <dbReference type="ChEBI" id="CHEBI:58405"/>
        <dbReference type="ChEBI" id="CHEBI:60033"/>
        <dbReference type="ChEBI" id="CHEBI:78435"/>
        <dbReference type="EC" id="2.4.99.28"/>
    </reaction>
</comment>
<keyword evidence="5" id="KW-0378">Hydrolase</keyword>
<evidence type="ECO:0000256" key="9">
    <source>
        <dbReference type="SAM" id="MobiDB-lite"/>
    </source>
</evidence>
<dbReference type="Pfam" id="PF00905">
    <property type="entry name" value="Transpeptidase"/>
    <property type="match status" value="1"/>
</dbReference>
<dbReference type="Proteomes" id="UP001501358">
    <property type="component" value="Unassembled WGS sequence"/>
</dbReference>
<dbReference type="InterPro" id="IPR001460">
    <property type="entry name" value="PCN-bd_Tpept"/>
</dbReference>
<keyword evidence="1" id="KW-0121">Carboxypeptidase</keyword>
<evidence type="ECO:0000256" key="3">
    <source>
        <dbReference type="ARBA" id="ARBA00022676"/>
    </source>
</evidence>
<evidence type="ECO:0000256" key="8">
    <source>
        <dbReference type="ARBA" id="ARBA00049902"/>
    </source>
</evidence>
<evidence type="ECO:0000259" key="11">
    <source>
        <dbReference type="Pfam" id="PF00905"/>
    </source>
</evidence>
<feature type="compositionally biased region" description="Gly residues" evidence="9">
    <location>
        <begin position="825"/>
        <end position="844"/>
    </location>
</feature>
<evidence type="ECO:0000256" key="5">
    <source>
        <dbReference type="ARBA" id="ARBA00022801"/>
    </source>
</evidence>
<comment type="caution">
    <text evidence="13">The sequence shown here is derived from an EMBL/GenBank/DDBJ whole genome shotgun (WGS) entry which is preliminary data.</text>
</comment>
<dbReference type="InterPro" id="IPR050396">
    <property type="entry name" value="Glycosyltr_51/Transpeptidase"/>
</dbReference>
<dbReference type="InterPro" id="IPR036950">
    <property type="entry name" value="PBP_transglycosylase"/>
</dbReference>
<comment type="catalytic activity">
    <reaction evidence="7">
        <text>Preferential cleavage: (Ac)2-L-Lys-D-Ala-|-D-Ala. Also transpeptidation of peptidyl-alanyl moieties that are N-acyl substituents of D-alanine.</text>
        <dbReference type="EC" id="3.4.16.4"/>
    </reaction>
</comment>
<evidence type="ECO:0000256" key="4">
    <source>
        <dbReference type="ARBA" id="ARBA00022679"/>
    </source>
</evidence>
<evidence type="ECO:0000256" key="10">
    <source>
        <dbReference type="SAM" id="Phobius"/>
    </source>
</evidence>
<evidence type="ECO:0000259" key="12">
    <source>
        <dbReference type="Pfam" id="PF00912"/>
    </source>
</evidence>
<dbReference type="EMBL" id="BAAATA010000004">
    <property type="protein sequence ID" value="GAA2476180.1"/>
    <property type="molecule type" value="Genomic_DNA"/>
</dbReference>
<dbReference type="InterPro" id="IPR023346">
    <property type="entry name" value="Lysozyme-like_dom_sf"/>
</dbReference>
<dbReference type="InterPro" id="IPR001264">
    <property type="entry name" value="Glyco_trans_51"/>
</dbReference>
<feature type="domain" description="Penicillin-binding protein transpeptidase" evidence="11">
    <location>
        <begin position="479"/>
        <end position="666"/>
    </location>
</feature>
<dbReference type="SUPFAM" id="SSF53955">
    <property type="entry name" value="Lysozyme-like"/>
    <property type="match status" value="1"/>
</dbReference>
<keyword evidence="6" id="KW-0511">Multifunctional enzyme</keyword>
<organism evidence="13 14">
    <name type="scientific">Streptomyces thermolineatus</name>
    <dbReference type="NCBI Taxonomy" id="44033"/>
    <lineage>
        <taxon>Bacteria</taxon>
        <taxon>Bacillati</taxon>
        <taxon>Actinomycetota</taxon>
        <taxon>Actinomycetes</taxon>
        <taxon>Kitasatosporales</taxon>
        <taxon>Streptomycetaceae</taxon>
        <taxon>Streptomyces</taxon>
    </lineage>
</organism>
<evidence type="ECO:0000256" key="7">
    <source>
        <dbReference type="ARBA" id="ARBA00034000"/>
    </source>
</evidence>
<keyword evidence="10" id="KW-1133">Transmembrane helix</keyword>
<feature type="region of interest" description="Disordered" evidence="9">
    <location>
        <begin position="1"/>
        <end position="42"/>
    </location>
</feature>
<dbReference type="SUPFAM" id="SSF56601">
    <property type="entry name" value="beta-lactamase/transpeptidase-like"/>
    <property type="match status" value="1"/>
</dbReference>
<feature type="transmembrane region" description="Helical" evidence="10">
    <location>
        <begin position="73"/>
        <end position="95"/>
    </location>
</feature>
<evidence type="ECO:0000313" key="14">
    <source>
        <dbReference type="Proteomes" id="UP001501358"/>
    </source>
</evidence>
<keyword evidence="10" id="KW-0472">Membrane</keyword>
<keyword evidence="10" id="KW-0812">Transmembrane</keyword>
<protein>
    <submittedName>
        <fullName evidence="13">Transglycosylase domain-containing protein</fullName>
    </submittedName>
</protein>
<evidence type="ECO:0000313" key="13">
    <source>
        <dbReference type="EMBL" id="GAA2476180.1"/>
    </source>
</evidence>
<gene>
    <name evidence="13" type="ORF">GCM10010406_10390</name>
</gene>
<feature type="compositionally biased region" description="Basic and acidic residues" evidence="9">
    <location>
        <begin position="7"/>
        <end position="17"/>
    </location>
</feature>
<sequence>MGDDDTREYGSRAEARRAARSGGGGGRAAGRRRAAGAGAGAGAAAANGRKRLVDYPRHDRYGWKRWVPSWKQVTGICLTGLLFLLGGSAVAYALVEEPNPNEAAVQQNNVYYWKGGSRMVAAGSDTNRQRVGLDKMPMHLQNAVIAAENDTFRTDRGISVKGMARAVVNMATGGETQGGSTITQQYVKNMFLTQDQTIKRKFQELFISLKLGDREDKDKVLEGYLNTSWFGRNANGIQAAAQAYYYKNAEDLNASESAFLAALLKGEGTLNPDYGPKQEKAARERWAWILDRQVEVGLMDASERAKYTADKFPMPKPQKPATGLDGQKGYMVNLANSFVKSELGITDKQLGMGGYQIYTTFEKEKVDALDKVVKRVLKKNLDPKNRPEDQHIQVGGASVVPGDGAIAAIYGGENYFKHFTNNADYTGVQVGSTYKPFVLAAALDKGVLDPNGPGPDEQPDDMRTPVSLKSIYNGDNKIKLYEYDHKTYWQNEDGEQWLQPNDGNQSYGPVDLREAMRLSINTPFIQLGMDVGLKEVKNAAVAAGLRDDKSMASLTPTFSLGTSAPSAIRLANAYGTFAKSGEKVEPYSVLKVEYNGEVKYKHETKKERAFPADVADTVTDALRTVVEEGTGSVAKEANLGRPAAGKTGTTDDNKSAWFAGYTPQLSTTVGMWRVDSTAKTQEFLSMNGVAGLDSIHGASFPAEIWTEYMKIALKGKPVMQFPVPQPIGDVVYGPGQSPEPEPEPSETESESPTPEPSASPTKKPGKDPKPSPSTGETCGIFGCVDSGGTTTGGTTDGGTTDGTTTGGTTTDGGTTDGTTTDGSTTTGGNGNGNGNGGLFSGGGG</sequence>
<keyword evidence="2" id="KW-0645">Protease</keyword>
<dbReference type="Gene3D" id="3.40.710.10">
    <property type="entry name" value="DD-peptidase/beta-lactamase superfamily"/>
    <property type="match status" value="1"/>
</dbReference>
<feature type="compositionally biased region" description="Acidic residues" evidence="9">
    <location>
        <begin position="740"/>
        <end position="749"/>
    </location>
</feature>
<dbReference type="PANTHER" id="PTHR32282">
    <property type="entry name" value="BINDING PROTEIN TRANSPEPTIDASE, PUTATIVE-RELATED"/>
    <property type="match status" value="1"/>
</dbReference>
<feature type="region of interest" description="Disordered" evidence="9">
    <location>
        <begin position="727"/>
        <end position="844"/>
    </location>
</feature>
<dbReference type="PANTHER" id="PTHR32282:SF34">
    <property type="entry name" value="PENICILLIN-BINDING PROTEIN 1A"/>
    <property type="match status" value="1"/>
</dbReference>
<dbReference type="InterPro" id="IPR012338">
    <property type="entry name" value="Beta-lactam/transpept-like"/>
</dbReference>
<feature type="domain" description="Glycosyl transferase family 51" evidence="12">
    <location>
        <begin position="123"/>
        <end position="292"/>
    </location>
</feature>
<name>A0ABN3L2H6_9ACTN</name>
<evidence type="ECO:0000256" key="2">
    <source>
        <dbReference type="ARBA" id="ARBA00022670"/>
    </source>
</evidence>
<evidence type="ECO:0000256" key="1">
    <source>
        <dbReference type="ARBA" id="ARBA00022645"/>
    </source>
</evidence>
<accession>A0ABN3L2H6</accession>
<evidence type="ECO:0000256" key="6">
    <source>
        <dbReference type="ARBA" id="ARBA00023268"/>
    </source>
</evidence>
<proteinExistence type="predicted"/>